<reference evidence="1 2" key="1">
    <citation type="submission" date="2019-05" db="EMBL/GenBank/DDBJ databases">
        <title>Hymenobacter edaphi sp. nov., isolated from abandoned arsenic-contaminated farmland soil.</title>
        <authorList>
            <person name="Nie L."/>
        </authorList>
    </citation>
    <scope>NUCLEOTIDE SEQUENCE [LARGE SCALE GENOMIC DNA]</scope>
    <source>
        <strain evidence="1 2">1-3-3-8</strain>
    </source>
</reference>
<accession>A0A5R8WR84</accession>
<dbReference type="OrthoDB" id="9815802at2"/>
<gene>
    <name evidence="1" type="ORF">FDY95_13755</name>
</gene>
<dbReference type="Proteomes" id="UP000305517">
    <property type="component" value="Unassembled WGS sequence"/>
</dbReference>
<sequence>MPHSLRLLVRSLLLLALLAGGAVGGWAQLRPGAVPSSRRCAWVRVPPGRDTTEFSLADTLTVVPSSVSTDGRSVAYDARRDRYRIIWPSSRVASPEPGQPDLRLPTNRPDSVLICYRVLPVRLAAPRFRRPRSLMDSLSFESRPFTGYADLGRQEQILATPGINKTGSLTRGISFGNAQNVFVNSALNLQLEGKLTDKINLTAAISDQNVPFQPEGNTQQLQEFDRIYVTLTHPNWALTAGDVVLRNKPDYFLRFYKNVQGAAGDLFLGQQLGATTAAPGALLPNPLNPIPIGPGSPGVPPYPGALSGIPGGSPANNPVTTVTASSTPTRLEKALGGAVRSSTTVAAGVAKGKFASVTVEPIENVQGPYRLRGPNGEQFIIILANSERVYLDGRLLVRGFDNDYVIDYNTAELTFSPRHLITRNSRIRVDYEYSDFNYARSLYHLNHYQEAGRLQVHANYYREADNPDNSPNLSLTDADRVLLRNIGDNVGLAVTGGADSVAYDRRQIQYNRVRFTDAGTGTTRWIYALLTDSTRGVYNVRFTDVGQGALGADYVLSTDPTRVNANGRVYEFVAPVGGIAQGRYRPERLLPTPLEKQVVSAGASFRVDSTTTVFVDLASSKLDLNRFSPEADEGQAMRIGYVMEGRPIGGGLSSYRLPDGRPAYARRAGLAGQLQGYRLRSALDYEYTSRRFAPIDRYRDIEFDRNWSTAATQQSNATGGRISREDNIFNFSLGLVRDVNNSINYRVSRRYRAGEVSGVQHWLDAAQRVGDVELRGSLFLLGADAGRRRSSWTRGEAAVRYLRGPVLPGYAYRFDKNRVRLPSGDSLSTANYFDEHALFLTSQDSAKTKFRLDYTFRRDQTPAADLRTLQQRGRAQTWQGQISTKLGKYQDLSLLATYRDLAARDSARQRTALGQLGWNVSVLQGQVRSELTYNVATGREPKRDYVFIPVPAGQQGQGTHYYAGDLNGNGRQDKEEFLEAATPDAVYRTHIKVYLFTDTYVTAFTNRFAYRLTLGAPRQWRDAKGWRATAARFSAVNTVNLDRRTTERDLLARLNPFAYQTADQQLLSLSKLLRSTLYFNRSSPVFGAELTVQQTQLKTLLAQGSDTRNLASQGLLLRRTLTTGLTSRLAGTRSIRENRSSYLLERNFLLEQYELEPELSYQPTGIWRFTGSYHRTTKRNTLRPTPDPSTPLARGVFDELSVETRVSQVGKRTLSGTASLVRVGFKGTESSVVGLEILQALRPGNNLTWNLNLEQRLSNGLNITLSYDGRKPNGLNVIHTGRMQAAVLF</sequence>
<proteinExistence type="predicted"/>
<name>A0A5R8WR84_9BACT</name>
<protein>
    <submittedName>
        <fullName evidence="1">Uncharacterized protein</fullName>
    </submittedName>
</protein>
<dbReference type="EMBL" id="VAJM01000005">
    <property type="protein sequence ID" value="TLM92481.1"/>
    <property type="molecule type" value="Genomic_DNA"/>
</dbReference>
<comment type="caution">
    <text evidence="1">The sequence shown here is derived from an EMBL/GenBank/DDBJ whole genome shotgun (WGS) entry which is preliminary data.</text>
</comment>
<evidence type="ECO:0000313" key="1">
    <source>
        <dbReference type="EMBL" id="TLM92481.1"/>
    </source>
</evidence>
<keyword evidence="2" id="KW-1185">Reference proteome</keyword>
<organism evidence="1 2">
    <name type="scientific">Hymenobacter jeollabukensis</name>
    <dbReference type="NCBI Taxonomy" id="2025313"/>
    <lineage>
        <taxon>Bacteria</taxon>
        <taxon>Pseudomonadati</taxon>
        <taxon>Bacteroidota</taxon>
        <taxon>Cytophagia</taxon>
        <taxon>Cytophagales</taxon>
        <taxon>Hymenobacteraceae</taxon>
        <taxon>Hymenobacter</taxon>
    </lineage>
</organism>
<dbReference type="RefSeq" id="WP_138078379.1">
    <property type="nucleotide sequence ID" value="NZ_VAJM01000005.1"/>
</dbReference>
<evidence type="ECO:0000313" key="2">
    <source>
        <dbReference type="Proteomes" id="UP000305517"/>
    </source>
</evidence>